<comment type="similarity">
    <text evidence="2">Belongs to the VirD4/TraG family.</text>
</comment>
<gene>
    <name evidence="9" type="ORF">SAMN05216438_12014</name>
</gene>
<evidence type="ECO:0000256" key="6">
    <source>
        <dbReference type="ARBA" id="ARBA00023136"/>
    </source>
</evidence>
<feature type="region of interest" description="Disordered" evidence="7">
    <location>
        <begin position="677"/>
        <end position="710"/>
    </location>
</feature>
<dbReference type="Proteomes" id="UP000181969">
    <property type="component" value="Unassembled WGS sequence"/>
</dbReference>
<dbReference type="InterPro" id="IPR003688">
    <property type="entry name" value="TraG/VirD4"/>
</dbReference>
<dbReference type="InterPro" id="IPR051539">
    <property type="entry name" value="T4SS-coupling_protein"/>
</dbReference>
<dbReference type="InterPro" id="IPR027417">
    <property type="entry name" value="P-loop_NTPase"/>
</dbReference>
<evidence type="ECO:0000256" key="5">
    <source>
        <dbReference type="ARBA" id="ARBA00022989"/>
    </source>
</evidence>
<proteinExistence type="inferred from homology"/>
<evidence type="ECO:0000256" key="4">
    <source>
        <dbReference type="ARBA" id="ARBA00022692"/>
    </source>
</evidence>
<sequence>MNTAYKQWKKWMADPKILKRVGIVIFFATFLLFNFIYNCVQLFFYATKGSTFESFSQNWEYFKYLFSQNILISFFPRLTKASYWLFLFLVLSIIGFLTWKLLYGARRSFRDLNKGSKGTAKWTTLDDIREQYPKVPLDKNIEFDERPGLPIAIDPNRKEIYIDPDNTNSKTFGGTQTGKTQYITYPLLDLMIRSKKPDSGLVNDIKGDIVRRTWLHPMANKKFHLKAFNLVNPVNSLRFNPIHGVRKYWQTDLNRAQRMLTTVSHDFYYEPDAKDPIWNLGAESIFKAVTVLITEIAFQEEHPEWINTTALTNFARVLTREKDKDEKGNTLLDRYIEALDQTHLASKYYAQALQGTAQQRKSFSMIFFGKLEFLNSPEMMTLTSGNDIEFEELVYPKDGKPTLLFVIFPYANDAYSKMLGLFYNQLYQEIAEEATLRGKKYDFRLQSILEEFPNILPIQNIKKHMNVGLEAGNIVRIFSQSKHQIYDNYGDTVGKSILQAAGNTMFIMSDDNDDADEFSKDLGESTLIMEQRSGDPLALDKSYTEMEDGRPLMYAHELRNIFQSEAILTRSKKRKDLKGRDVRPHPIKAVKKEVQDGNKTYYEDYMNFKGAYEYLFAEAGGDFDDHGMGLNDFDFREGVDIINGKKAERMISEKDIVIPEKIIMKYVKPMVATEEEIREGQEEAKDKGKKRPRVNSTPSQVPQESEQIPPQTLYTVEAQNETVDSPLLEEIFDRELLEPLIEQYFSADIRAWVATDIRTVAQLQNLIKEQLKNLSPEAQHEFTGKYQKLKKG</sequence>
<name>A0A1I4ISE5_9LACT</name>
<keyword evidence="3" id="KW-1003">Cell membrane</keyword>
<comment type="subcellular location">
    <subcellularLocation>
        <location evidence="1">Cell membrane</location>
        <topology evidence="1">Multi-pass membrane protein</topology>
    </subcellularLocation>
</comment>
<dbReference type="Pfam" id="PF02534">
    <property type="entry name" value="T4SS-DNA_transf"/>
    <property type="match status" value="1"/>
</dbReference>
<evidence type="ECO:0000256" key="3">
    <source>
        <dbReference type="ARBA" id="ARBA00022475"/>
    </source>
</evidence>
<evidence type="ECO:0000256" key="8">
    <source>
        <dbReference type="SAM" id="Phobius"/>
    </source>
</evidence>
<dbReference type="OrthoDB" id="9766496at2"/>
<keyword evidence="6 8" id="KW-0472">Membrane</keyword>
<dbReference type="SUPFAM" id="SSF52540">
    <property type="entry name" value="P-loop containing nucleoside triphosphate hydrolases"/>
    <property type="match status" value="1"/>
</dbReference>
<dbReference type="AlphaFoldDB" id="A0A1I4ISE5"/>
<evidence type="ECO:0000256" key="1">
    <source>
        <dbReference type="ARBA" id="ARBA00004651"/>
    </source>
</evidence>
<evidence type="ECO:0000313" key="10">
    <source>
        <dbReference type="Proteomes" id="UP000181969"/>
    </source>
</evidence>
<organism evidence="9 10">
    <name type="scientific">Lactococcus garvieae</name>
    <dbReference type="NCBI Taxonomy" id="1363"/>
    <lineage>
        <taxon>Bacteria</taxon>
        <taxon>Bacillati</taxon>
        <taxon>Bacillota</taxon>
        <taxon>Bacilli</taxon>
        <taxon>Lactobacillales</taxon>
        <taxon>Streptococcaceae</taxon>
        <taxon>Lactococcus</taxon>
    </lineage>
</organism>
<feature type="transmembrane region" description="Helical" evidence="8">
    <location>
        <begin position="83"/>
        <end position="103"/>
    </location>
</feature>
<keyword evidence="4 8" id="KW-0812">Transmembrane</keyword>
<evidence type="ECO:0000313" key="9">
    <source>
        <dbReference type="EMBL" id="SFL57292.1"/>
    </source>
</evidence>
<dbReference type="Gene3D" id="3.40.50.300">
    <property type="entry name" value="P-loop containing nucleotide triphosphate hydrolases"/>
    <property type="match status" value="1"/>
</dbReference>
<evidence type="ECO:0000256" key="2">
    <source>
        <dbReference type="ARBA" id="ARBA00008806"/>
    </source>
</evidence>
<dbReference type="GO" id="GO:0005886">
    <property type="term" value="C:plasma membrane"/>
    <property type="evidence" value="ECO:0007669"/>
    <property type="project" value="UniProtKB-SubCell"/>
</dbReference>
<dbReference type="EMBL" id="FOTJ01000020">
    <property type="protein sequence ID" value="SFL57292.1"/>
    <property type="molecule type" value="Genomic_DNA"/>
</dbReference>
<reference evidence="9 10" key="1">
    <citation type="submission" date="2016-10" db="EMBL/GenBank/DDBJ databases">
        <authorList>
            <person name="de Groot N.N."/>
        </authorList>
    </citation>
    <scope>NUCLEOTIDE SEQUENCE [LARGE SCALE GENOMIC DNA]</scope>
    <source>
        <strain evidence="9 10">M79</strain>
    </source>
</reference>
<dbReference type="PANTHER" id="PTHR37937">
    <property type="entry name" value="CONJUGATIVE TRANSFER: DNA TRANSPORT"/>
    <property type="match status" value="1"/>
</dbReference>
<dbReference type="CDD" id="cd01127">
    <property type="entry name" value="TrwB_TraG_TraD_VirD4"/>
    <property type="match status" value="1"/>
</dbReference>
<keyword evidence="5 8" id="KW-1133">Transmembrane helix</keyword>
<evidence type="ECO:0000256" key="7">
    <source>
        <dbReference type="SAM" id="MobiDB-lite"/>
    </source>
</evidence>
<feature type="compositionally biased region" description="Polar residues" evidence="7">
    <location>
        <begin position="694"/>
        <end position="710"/>
    </location>
</feature>
<accession>A0A1I4ISE5</accession>
<feature type="transmembrane region" description="Helical" evidence="8">
    <location>
        <begin position="21"/>
        <end position="46"/>
    </location>
</feature>
<protein>
    <submittedName>
        <fullName evidence="9">Type IV secretion system protein VirD4</fullName>
    </submittedName>
</protein>
<dbReference type="PANTHER" id="PTHR37937:SF1">
    <property type="entry name" value="CONJUGATIVE TRANSFER: DNA TRANSPORT"/>
    <property type="match status" value="1"/>
</dbReference>